<dbReference type="GO" id="GO:0050660">
    <property type="term" value="F:flavin adenine dinucleotide binding"/>
    <property type="evidence" value="ECO:0007669"/>
    <property type="project" value="InterPro"/>
</dbReference>
<dbReference type="Pfam" id="PF00743">
    <property type="entry name" value="FMO-like"/>
    <property type="match status" value="2"/>
</dbReference>
<proteinExistence type="inferred from homology"/>
<evidence type="ECO:0000313" key="9">
    <source>
        <dbReference type="EMBL" id="OWF43805.1"/>
    </source>
</evidence>
<keyword evidence="3 8" id="KW-0285">Flavoprotein</keyword>
<comment type="cofactor">
    <cofactor evidence="1 8">
        <name>FAD</name>
        <dbReference type="ChEBI" id="CHEBI:57692"/>
    </cofactor>
</comment>
<dbReference type="EMBL" id="NEDP02004995">
    <property type="protein sequence ID" value="OWF43805.1"/>
    <property type="molecule type" value="Genomic_DNA"/>
</dbReference>
<accession>A0A210Q507</accession>
<reference evidence="9 10" key="1">
    <citation type="journal article" date="2017" name="Nat. Ecol. Evol.">
        <title>Scallop genome provides insights into evolution of bilaterian karyotype and development.</title>
        <authorList>
            <person name="Wang S."/>
            <person name="Zhang J."/>
            <person name="Jiao W."/>
            <person name="Li J."/>
            <person name="Xun X."/>
            <person name="Sun Y."/>
            <person name="Guo X."/>
            <person name="Huan P."/>
            <person name="Dong B."/>
            <person name="Zhang L."/>
            <person name="Hu X."/>
            <person name="Sun X."/>
            <person name="Wang J."/>
            <person name="Zhao C."/>
            <person name="Wang Y."/>
            <person name="Wang D."/>
            <person name="Huang X."/>
            <person name="Wang R."/>
            <person name="Lv J."/>
            <person name="Li Y."/>
            <person name="Zhang Z."/>
            <person name="Liu B."/>
            <person name="Lu W."/>
            <person name="Hui Y."/>
            <person name="Liang J."/>
            <person name="Zhou Z."/>
            <person name="Hou R."/>
            <person name="Li X."/>
            <person name="Liu Y."/>
            <person name="Li H."/>
            <person name="Ning X."/>
            <person name="Lin Y."/>
            <person name="Zhao L."/>
            <person name="Xing Q."/>
            <person name="Dou J."/>
            <person name="Li Y."/>
            <person name="Mao J."/>
            <person name="Guo H."/>
            <person name="Dou H."/>
            <person name="Li T."/>
            <person name="Mu C."/>
            <person name="Jiang W."/>
            <person name="Fu Q."/>
            <person name="Fu X."/>
            <person name="Miao Y."/>
            <person name="Liu J."/>
            <person name="Yu Q."/>
            <person name="Li R."/>
            <person name="Liao H."/>
            <person name="Li X."/>
            <person name="Kong Y."/>
            <person name="Jiang Z."/>
            <person name="Chourrout D."/>
            <person name="Li R."/>
            <person name="Bao Z."/>
        </authorList>
    </citation>
    <scope>NUCLEOTIDE SEQUENCE [LARGE SCALE GENOMIC DNA]</scope>
    <source>
        <strain evidence="9 10">PY_sf001</strain>
    </source>
</reference>
<keyword evidence="6 8" id="KW-0560">Oxidoreductase</keyword>
<dbReference type="InterPro" id="IPR050346">
    <property type="entry name" value="FMO-like"/>
</dbReference>
<dbReference type="OrthoDB" id="66881at2759"/>
<dbReference type="PIRSF" id="PIRSF000332">
    <property type="entry name" value="FMO"/>
    <property type="match status" value="1"/>
</dbReference>
<dbReference type="SUPFAM" id="SSF51905">
    <property type="entry name" value="FAD/NAD(P)-binding domain"/>
    <property type="match status" value="2"/>
</dbReference>
<dbReference type="InterPro" id="IPR020946">
    <property type="entry name" value="Flavin_mOase-like"/>
</dbReference>
<evidence type="ECO:0000256" key="1">
    <source>
        <dbReference type="ARBA" id="ARBA00001974"/>
    </source>
</evidence>
<evidence type="ECO:0000256" key="5">
    <source>
        <dbReference type="ARBA" id="ARBA00022857"/>
    </source>
</evidence>
<dbReference type="FunFam" id="3.50.50.60:FF:000138">
    <property type="entry name" value="Flavin-containing monooxygenase"/>
    <property type="match status" value="1"/>
</dbReference>
<evidence type="ECO:0000256" key="2">
    <source>
        <dbReference type="ARBA" id="ARBA00009183"/>
    </source>
</evidence>
<keyword evidence="5" id="KW-0521">NADP</keyword>
<protein>
    <recommendedName>
        <fullName evidence="8">Flavin-containing monooxygenase</fullName>
        <ecNumber evidence="8">1.-.-.-</ecNumber>
    </recommendedName>
</protein>
<comment type="similarity">
    <text evidence="2 8">Belongs to the FMO family.</text>
</comment>
<evidence type="ECO:0000313" key="10">
    <source>
        <dbReference type="Proteomes" id="UP000242188"/>
    </source>
</evidence>
<keyword evidence="4 8" id="KW-0274">FAD</keyword>
<evidence type="ECO:0000256" key="3">
    <source>
        <dbReference type="ARBA" id="ARBA00022630"/>
    </source>
</evidence>
<comment type="caution">
    <text evidence="9">The sequence shown here is derived from an EMBL/GenBank/DDBJ whole genome shotgun (WGS) entry which is preliminary data.</text>
</comment>
<dbReference type="GO" id="GO:0004499">
    <property type="term" value="F:N,N-dimethylaniline monooxygenase activity"/>
    <property type="evidence" value="ECO:0007669"/>
    <property type="project" value="InterPro"/>
</dbReference>
<sequence length="448" mass="51754">MAEHRRVCLIGAGPCGMSFLYHNQKHNAGEVVCYEKQSDWGGLWNYTWRTGLDEYGEPCHGSQYRDLWSNGPKECVEFPDYTFEDHFGKVIPSFPPRAVLQDYLEGRWRKANLRSHIRFNILVKNVTYNKETDDFTVIVKDLVNDKELPSERFSHVIVASGHFSVPNVPEFDGIDTFRGRILHSHDFRRAHEFKGQRLLIVGASYSAEDLAMQCTKMGSANIITCWRTKPMGFKWPEGIEERPLLTKIDGNTINFKDGTKAEVDVIILCTGYLYHYPYLSDTLRLKTGLRLYPPGLYKGTVWMGDGNNKLMYLGMQDQYYTFTMFDIQAEWACAVTRGDKKLPNRTEMELDMKKWLEEEALLKNCYDHITFQTAFVCDLAREVGCKYNLDVAALFNKWEDDKHSNVVTYRDHAFTSVFTGTPGIKHHTPWIEAFDDSLDTFVNQTPNK</sequence>
<dbReference type="PANTHER" id="PTHR23023">
    <property type="entry name" value="DIMETHYLANILINE MONOOXYGENASE"/>
    <property type="match status" value="1"/>
</dbReference>
<evidence type="ECO:0000256" key="6">
    <source>
        <dbReference type="ARBA" id="ARBA00023002"/>
    </source>
</evidence>
<keyword evidence="10" id="KW-1185">Reference proteome</keyword>
<dbReference type="Gene3D" id="3.50.50.60">
    <property type="entry name" value="FAD/NAD(P)-binding domain"/>
    <property type="match status" value="2"/>
</dbReference>
<dbReference type="EC" id="1.-.-.-" evidence="8"/>
<dbReference type="AlphaFoldDB" id="A0A210Q507"/>
<gene>
    <name evidence="9" type="ORF">KP79_PYT12604</name>
</gene>
<dbReference type="PRINTS" id="PR00370">
    <property type="entry name" value="FMOXYGENASE"/>
</dbReference>
<organism evidence="9 10">
    <name type="scientific">Mizuhopecten yessoensis</name>
    <name type="common">Japanese scallop</name>
    <name type="synonym">Patinopecten yessoensis</name>
    <dbReference type="NCBI Taxonomy" id="6573"/>
    <lineage>
        <taxon>Eukaryota</taxon>
        <taxon>Metazoa</taxon>
        <taxon>Spiralia</taxon>
        <taxon>Lophotrochozoa</taxon>
        <taxon>Mollusca</taxon>
        <taxon>Bivalvia</taxon>
        <taxon>Autobranchia</taxon>
        <taxon>Pteriomorphia</taxon>
        <taxon>Pectinida</taxon>
        <taxon>Pectinoidea</taxon>
        <taxon>Pectinidae</taxon>
        <taxon>Mizuhopecten</taxon>
    </lineage>
</organism>
<evidence type="ECO:0000256" key="4">
    <source>
        <dbReference type="ARBA" id="ARBA00022827"/>
    </source>
</evidence>
<evidence type="ECO:0000256" key="8">
    <source>
        <dbReference type="RuleBase" id="RU361177"/>
    </source>
</evidence>
<evidence type="ECO:0000256" key="7">
    <source>
        <dbReference type="ARBA" id="ARBA00023033"/>
    </source>
</evidence>
<dbReference type="InterPro" id="IPR000960">
    <property type="entry name" value="Flavin_mOase"/>
</dbReference>
<dbReference type="InterPro" id="IPR036188">
    <property type="entry name" value="FAD/NAD-bd_sf"/>
</dbReference>
<dbReference type="GO" id="GO:0050661">
    <property type="term" value="F:NADP binding"/>
    <property type="evidence" value="ECO:0007669"/>
    <property type="project" value="InterPro"/>
</dbReference>
<keyword evidence="7 8" id="KW-0503">Monooxygenase</keyword>
<dbReference type="Proteomes" id="UP000242188">
    <property type="component" value="Unassembled WGS sequence"/>
</dbReference>
<name>A0A210Q507_MIZYE</name>